<keyword evidence="3" id="KW-0325">Glycoprotein</keyword>
<evidence type="ECO:0000313" key="4">
    <source>
        <dbReference type="EnsemblPlants" id="AET5Gv20619700.2"/>
    </source>
</evidence>
<dbReference type="Pfam" id="PF00450">
    <property type="entry name" value="Peptidase_S10"/>
    <property type="match status" value="1"/>
</dbReference>
<evidence type="ECO:0008006" key="6">
    <source>
        <dbReference type="Google" id="ProtNLM"/>
    </source>
</evidence>
<dbReference type="SUPFAM" id="SSF53474">
    <property type="entry name" value="alpha/beta-Hydrolases"/>
    <property type="match status" value="1"/>
</dbReference>
<dbReference type="GO" id="GO:0006508">
    <property type="term" value="P:proteolysis"/>
    <property type="evidence" value="ECO:0007669"/>
    <property type="project" value="InterPro"/>
</dbReference>
<organism evidence="4 5">
    <name type="scientific">Aegilops tauschii subsp. strangulata</name>
    <name type="common">Goatgrass</name>
    <dbReference type="NCBI Taxonomy" id="200361"/>
    <lineage>
        <taxon>Eukaryota</taxon>
        <taxon>Viridiplantae</taxon>
        <taxon>Streptophyta</taxon>
        <taxon>Embryophyta</taxon>
        <taxon>Tracheophyta</taxon>
        <taxon>Spermatophyta</taxon>
        <taxon>Magnoliopsida</taxon>
        <taxon>Liliopsida</taxon>
        <taxon>Poales</taxon>
        <taxon>Poaceae</taxon>
        <taxon>BOP clade</taxon>
        <taxon>Pooideae</taxon>
        <taxon>Triticodae</taxon>
        <taxon>Triticeae</taxon>
        <taxon>Triticinae</taxon>
        <taxon>Aegilops</taxon>
    </lineage>
</organism>
<name>A0A453L429_AEGTS</name>
<reference evidence="4" key="3">
    <citation type="journal article" date="2017" name="Nature">
        <title>Genome sequence of the progenitor of the wheat D genome Aegilops tauschii.</title>
        <authorList>
            <person name="Luo M.C."/>
            <person name="Gu Y.Q."/>
            <person name="Puiu D."/>
            <person name="Wang H."/>
            <person name="Twardziok S.O."/>
            <person name="Deal K.R."/>
            <person name="Huo N."/>
            <person name="Zhu T."/>
            <person name="Wang L."/>
            <person name="Wang Y."/>
            <person name="McGuire P.E."/>
            <person name="Liu S."/>
            <person name="Long H."/>
            <person name="Ramasamy R.K."/>
            <person name="Rodriguez J.C."/>
            <person name="Van S.L."/>
            <person name="Yuan L."/>
            <person name="Wang Z."/>
            <person name="Xia Z."/>
            <person name="Xiao L."/>
            <person name="Anderson O.D."/>
            <person name="Ouyang S."/>
            <person name="Liang Y."/>
            <person name="Zimin A.V."/>
            <person name="Pertea G."/>
            <person name="Qi P."/>
            <person name="Bennetzen J.L."/>
            <person name="Dai X."/>
            <person name="Dawson M.W."/>
            <person name="Muller H.G."/>
            <person name="Kugler K."/>
            <person name="Rivarola-Duarte L."/>
            <person name="Spannagl M."/>
            <person name="Mayer K.F.X."/>
            <person name="Lu F.H."/>
            <person name="Bevan M.W."/>
            <person name="Leroy P."/>
            <person name="Li P."/>
            <person name="You F.M."/>
            <person name="Sun Q."/>
            <person name="Liu Z."/>
            <person name="Lyons E."/>
            <person name="Wicker T."/>
            <person name="Salzberg S.L."/>
            <person name="Devos K.M."/>
            <person name="Dvorak J."/>
        </authorList>
    </citation>
    <scope>NUCLEOTIDE SEQUENCE [LARGE SCALE GENOMIC DNA]</scope>
    <source>
        <strain evidence="4">cv. AL8/78</strain>
    </source>
</reference>
<evidence type="ECO:0000256" key="1">
    <source>
        <dbReference type="ARBA" id="ARBA00009431"/>
    </source>
</evidence>
<comment type="similarity">
    <text evidence="1">Belongs to the peptidase S10 family.</text>
</comment>
<dbReference type="Proteomes" id="UP000015105">
    <property type="component" value="Chromosome 5D"/>
</dbReference>
<keyword evidence="2" id="KW-0732">Signal</keyword>
<dbReference type="STRING" id="200361.A0A453L429"/>
<reference evidence="5" key="2">
    <citation type="journal article" date="2017" name="Nat. Plants">
        <title>The Aegilops tauschii genome reveals multiple impacts of transposons.</title>
        <authorList>
            <person name="Zhao G."/>
            <person name="Zou C."/>
            <person name="Li K."/>
            <person name="Wang K."/>
            <person name="Li T."/>
            <person name="Gao L."/>
            <person name="Zhang X."/>
            <person name="Wang H."/>
            <person name="Yang Z."/>
            <person name="Liu X."/>
            <person name="Jiang W."/>
            <person name="Mao L."/>
            <person name="Kong X."/>
            <person name="Jiao Y."/>
            <person name="Jia J."/>
        </authorList>
    </citation>
    <scope>NUCLEOTIDE SEQUENCE [LARGE SCALE GENOMIC DNA]</scope>
    <source>
        <strain evidence="5">cv. AL8/78</strain>
    </source>
</reference>
<dbReference type="AlphaFoldDB" id="A0A453L429"/>
<proteinExistence type="inferred from homology"/>
<dbReference type="Gene3D" id="3.40.50.12670">
    <property type="match status" value="1"/>
</dbReference>
<evidence type="ECO:0000313" key="5">
    <source>
        <dbReference type="Proteomes" id="UP000015105"/>
    </source>
</evidence>
<reference evidence="4" key="4">
    <citation type="submission" date="2019-03" db="UniProtKB">
        <authorList>
            <consortium name="EnsemblPlants"/>
        </authorList>
    </citation>
    <scope>IDENTIFICATION</scope>
</reference>
<dbReference type="GO" id="GO:0004185">
    <property type="term" value="F:serine-type carboxypeptidase activity"/>
    <property type="evidence" value="ECO:0007669"/>
    <property type="project" value="InterPro"/>
</dbReference>
<dbReference type="PRINTS" id="PR00724">
    <property type="entry name" value="CRBOXYPTASEC"/>
</dbReference>
<reference evidence="5" key="1">
    <citation type="journal article" date="2014" name="Science">
        <title>Ancient hybridizations among the ancestral genomes of bread wheat.</title>
        <authorList>
            <consortium name="International Wheat Genome Sequencing Consortium,"/>
            <person name="Marcussen T."/>
            <person name="Sandve S.R."/>
            <person name="Heier L."/>
            <person name="Spannagl M."/>
            <person name="Pfeifer M."/>
            <person name="Jakobsen K.S."/>
            <person name="Wulff B.B."/>
            <person name="Steuernagel B."/>
            <person name="Mayer K.F."/>
            <person name="Olsen O.A."/>
        </authorList>
    </citation>
    <scope>NUCLEOTIDE SEQUENCE [LARGE SCALE GENOMIC DNA]</scope>
    <source>
        <strain evidence="5">cv. AL8/78</strain>
    </source>
</reference>
<evidence type="ECO:0000256" key="3">
    <source>
        <dbReference type="ARBA" id="ARBA00023180"/>
    </source>
</evidence>
<dbReference type="Gene3D" id="3.40.50.1820">
    <property type="entry name" value="alpha/beta hydrolase"/>
    <property type="match status" value="1"/>
</dbReference>
<dbReference type="FunFam" id="3.40.50.1820:FF:000581">
    <property type="entry name" value="Os11g0431400 protein"/>
    <property type="match status" value="1"/>
</dbReference>
<dbReference type="FunFam" id="3.40.50.12670:FF:000001">
    <property type="entry name" value="Carboxypeptidase"/>
    <property type="match status" value="1"/>
</dbReference>
<dbReference type="EnsemblPlants" id="AET5Gv20619700.2">
    <property type="protein sequence ID" value="AET5Gv20619700.2"/>
    <property type="gene ID" value="AET5Gv20619700"/>
</dbReference>
<evidence type="ECO:0000256" key="2">
    <source>
        <dbReference type="ARBA" id="ARBA00022729"/>
    </source>
</evidence>
<dbReference type="PANTHER" id="PTHR11802:SF321">
    <property type="entry name" value="OS06G0520000 PROTEIN"/>
    <property type="match status" value="1"/>
</dbReference>
<dbReference type="InterPro" id="IPR029058">
    <property type="entry name" value="AB_hydrolase_fold"/>
</dbReference>
<dbReference type="PANTHER" id="PTHR11802">
    <property type="entry name" value="SERINE PROTEASE FAMILY S10 SERINE CARBOXYPEPTIDASE"/>
    <property type="match status" value="1"/>
</dbReference>
<protein>
    <recommendedName>
        <fullName evidence="6">Serine carboxypeptidase-like 18</fullName>
    </recommendedName>
</protein>
<accession>A0A453L429</accession>
<dbReference type="Gramene" id="AET5Gv20619700.2">
    <property type="protein sequence ID" value="AET5Gv20619700.2"/>
    <property type="gene ID" value="AET5Gv20619700"/>
</dbReference>
<dbReference type="GO" id="GO:0016747">
    <property type="term" value="F:acyltransferase activity, transferring groups other than amino-acyl groups"/>
    <property type="evidence" value="ECO:0007669"/>
    <property type="project" value="TreeGrafter"/>
</dbReference>
<dbReference type="GO" id="GO:0019748">
    <property type="term" value="P:secondary metabolic process"/>
    <property type="evidence" value="ECO:0007669"/>
    <property type="project" value="TreeGrafter"/>
</dbReference>
<dbReference type="InterPro" id="IPR001563">
    <property type="entry name" value="Peptidase_S10"/>
</dbReference>
<reference evidence="4" key="5">
    <citation type="journal article" date="2021" name="G3 (Bethesda)">
        <title>Aegilops tauschii genome assembly Aet v5.0 features greater sequence contiguity and improved annotation.</title>
        <authorList>
            <person name="Wang L."/>
            <person name="Zhu T."/>
            <person name="Rodriguez J.C."/>
            <person name="Deal K.R."/>
            <person name="Dubcovsky J."/>
            <person name="McGuire P.E."/>
            <person name="Lux T."/>
            <person name="Spannagl M."/>
            <person name="Mayer K.F.X."/>
            <person name="Baldrich P."/>
            <person name="Meyers B.C."/>
            <person name="Huo N."/>
            <person name="Gu Y.Q."/>
            <person name="Zhou H."/>
            <person name="Devos K.M."/>
            <person name="Bennetzen J.L."/>
            <person name="Unver T."/>
            <person name="Budak H."/>
            <person name="Gulick P.J."/>
            <person name="Galiba G."/>
            <person name="Kalapos B."/>
            <person name="Nelson D.R."/>
            <person name="Li P."/>
            <person name="You F.M."/>
            <person name="Luo M.C."/>
            <person name="Dvorak J."/>
        </authorList>
    </citation>
    <scope>NUCLEOTIDE SEQUENCE [LARGE SCALE GENOMIC DNA]</scope>
    <source>
        <strain evidence="4">cv. AL8/78</strain>
    </source>
</reference>
<keyword evidence="5" id="KW-1185">Reference proteome</keyword>
<sequence>DGRDSGLPIARPPNAFFDTGNLGYYCTFGAELYKVHDRRGKEKPLDTMDKASLVLLSLVVPLVLLLLPLSRPASVVTHLPGFHGRLPFRLETGYVGVDEETGAELFYYFVESERSPDTDPVILWMTGGPFCSGMVFFEVGPMKFVLAPYNGSLPQLAYNPYSWSKTTSIILLDSPVGTGFSYARDVEGYHDIGDFSFSMHVLIFLNKWFTDHPHYQSNPFFVGGSSYAGKMSPIIAQHISQEIELGKQPKINLKGYVVGNPVTGSDYDDNFRVPYAHGVGIISDQLYEAAIRNCKGSYIRPTDKMCARVLNTFQNLVSEIDVSQILGVNCIRGMLTHRFLSEEYIQLSDPSPEQPTLDCFSYRYYLCNIWANDDSTREALGVKRGTIGEFVRCKKSIPYTSEVPSSIKYHFNLTSRGYRSLVFSGDHDLVIPFLSTHAWIRSFNFSVVDDWRAWHLDGQAAGFTITYANYMTFVTIKGGGHVSIEHRPKECLAMVQRWLDNEPL</sequence>